<dbReference type="EMBL" id="BAABGU010000008">
    <property type="protein sequence ID" value="GAA4567507.1"/>
    <property type="molecule type" value="Genomic_DNA"/>
</dbReference>
<feature type="region of interest" description="Disordered" evidence="1">
    <location>
        <begin position="234"/>
        <end position="261"/>
    </location>
</feature>
<keyword evidence="4" id="KW-1185">Reference proteome</keyword>
<reference evidence="4" key="1">
    <citation type="journal article" date="2019" name="Int. J. Syst. Evol. Microbiol.">
        <title>The Global Catalogue of Microorganisms (GCM) 10K type strain sequencing project: providing services to taxonomists for standard genome sequencing and annotation.</title>
        <authorList>
            <consortium name="The Broad Institute Genomics Platform"/>
            <consortium name="The Broad Institute Genome Sequencing Center for Infectious Disease"/>
            <person name="Wu L."/>
            <person name="Ma J."/>
        </authorList>
    </citation>
    <scope>NUCLEOTIDE SEQUENCE [LARGE SCALE GENOMIC DNA]</scope>
    <source>
        <strain evidence="4">JCM 3175</strain>
    </source>
</reference>
<feature type="region of interest" description="Disordered" evidence="1">
    <location>
        <begin position="66"/>
        <end position="90"/>
    </location>
</feature>
<proteinExistence type="predicted"/>
<protein>
    <recommendedName>
        <fullName evidence="5">PA14 domain-containing protein</fullName>
    </recommendedName>
</protein>
<name>A0ABP8SE32_9ACTN</name>
<organism evidence="3 4">
    <name type="scientific">Micromonospora coerulea</name>
    <dbReference type="NCBI Taxonomy" id="47856"/>
    <lineage>
        <taxon>Bacteria</taxon>
        <taxon>Bacillati</taxon>
        <taxon>Actinomycetota</taxon>
        <taxon>Actinomycetes</taxon>
        <taxon>Micromonosporales</taxon>
        <taxon>Micromonosporaceae</taxon>
        <taxon>Micromonospora</taxon>
    </lineage>
</organism>
<evidence type="ECO:0008006" key="5">
    <source>
        <dbReference type="Google" id="ProtNLM"/>
    </source>
</evidence>
<evidence type="ECO:0000313" key="4">
    <source>
        <dbReference type="Proteomes" id="UP001500307"/>
    </source>
</evidence>
<keyword evidence="2" id="KW-0472">Membrane</keyword>
<feature type="transmembrane region" description="Helical" evidence="2">
    <location>
        <begin position="38"/>
        <end position="58"/>
    </location>
</feature>
<feature type="region of interest" description="Disordered" evidence="1">
    <location>
        <begin position="164"/>
        <end position="184"/>
    </location>
</feature>
<feature type="compositionally biased region" description="Low complexity" evidence="1">
    <location>
        <begin position="67"/>
        <end position="82"/>
    </location>
</feature>
<accession>A0ABP8SE32</accession>
<keyword evidence="2" id="KW-0812">Transmembrane</keyword>
<evidence type="ECO:0000256" key="1">
    <source>
        <dbReference type="SAM" id="MobiDB-lite"/>
    </source>
</evidence>
<evidence type="ECO:0000313" key="3">
    <source>
        <dbReference type="EMBL" id="GAA4567507.1"/>
    </source>
</evidence>
<dbReference type="Proteomes" id="UP001500307">
    <property type="component" value="Unassembled WGS sequence"/>
</dbReference>
<comment type="caution">
    <text evidence="3">The sequence shown here is derived from an EMBL/GenBank/DDBJ whole genome shotgun (WGS) entry which is preliminary data.</text>
</comment>
<evidence type="ECO:0000256" key="2">
    <source>
        <dbReference type="SAM" id="Phobius"/>
    </source>
</evidence>
<sequence>MIDLGELMAERSAGQDGPSHGRLTEVRRRIAVRRRRRAVAGSAAAVALVGALAAYTVVPGGKPPQPSTFAAGSATPSASPPATQKPVPGRKIGPFAEYARGYRVVAFGSAPVSSRKAELTWTVRSTDVEFFSYCPGLPDRDVSLDAEIAVNGEPARLSMGCNAELHQDPNPAESPSRTPPGASIGDTVTVTYTVTGAQGTAGTARERPVPTQGTIYFAVAEKVPFADYPVPSRPATLAPPTPDGMAGEPGTRVVHSDPADPNKPVTTTLVWHRGYEFTVVPQTPGVYQVAVNGVRVLSGEVHDYSGNGPSAGCQVRRKDKSFCVRELEAVRDGDTVTVTVTARYATGPWLAELRSQWQDPSAQG</sequence>
<keyword evidence="2" id="KW-1133">Transmembrane helix</keyword>
<gene>
    <name evidence="3" type="ORF">GCM10023176_19920</name>
</gene>